<dbReference type="EMBL" id="PQVW01000026">
    <property type="protein sequence ID" value="POZ18952.1"/>
    <property type="molecule type" value="Genomic_DNA"/>
</dbReference>
<dbReference type="InterPro" id="IPR047666">
    <property type="entry name" value="ANR_neg_reg"/>
</dbReference>
<keyword evidence="2" id="KW-1185">Reference proteome</keyword>
<comment type="caution">
    <text evidence="1">The sequence shown here is derived from an EMBL/GenBank/DDBJ whole genome shotgun (WGS) entry which is preliminary data.</text>
</comment>
<reference evidence="1 2" key="1">
    <citation type="submission" date="2018-02" db="EMBL/GenBank/DDBJ databases">
        <title>Lelliotia aquatilis sp. nov., isolated from drinking water.</title>
        <authorList>
            <person name="Kaempfer P."/>
            <person name="Glaeser S."/>
            <person name="Exner M."/>
            <person name="Doijad S."/>
            <person name="Chakraborty T."/>
        </authorList>
    </citation>
    <scope>NUCLEOTIDE SEQUENCE [LARGE SCALE GENOMIC DNA]</scope>
    <source>
        <strain evidence="1 2">6331-17</strain>
    </source>
</reference>
<sequence length="86" mass="9627">MVLAEGGELTELRRYERARYLEFAAAAARHEREGRYTAAAESWGEALKTARGVDVDWSQSRLTLCLMYARSPHPPRTAADRTAMVG</sequence>
<gene>
    <name evidence="1" type="ORF">C3712_22365</name>
</gene>
<evidence type="ECO:0000313" key="2">
    <source>
        <dbReference type="Proteomes" id="UP000237025"/>
    </source>
</evidence>
<evidence type="ECO:0000313" key="1">
    <source>
        <dbReference type="EMBL" id="POZ18952.1"/>
    </source>
</evidence>
<accession>A0ABX4ZVE4</accession>
<dbReference type="Proteomes" id="UP000237025">
    <property type="component" value="Unassembled WGS sequence"/>
</dbReference>
<dbReference type="NCBIfam" id="NF033650">
    <property type="entry name" value="ANR_neg_reg"/>
    <property type="match status" value="1"/>
</dbReference>
<protein>
    <recommendedName>
        <fullName evidence="3">ANR family transcriptional regulator</fullName>
    </recommendedName>
</protein>
<evidence type="ECO:0008006" key="3">
    <source>
        <dbReference type="Google" id="ProtNLM"/>
    </source>
</evidence>
<organism evidence="1 2">
    <name type="scientific">Lelliottia aquatilis</name>
    <dbReference type="NCBI Taxonomy" id="2080838"/>
    <lineage>
        <taxon>Bacteria</taxon>
        <taxon>Pseudomonadati</taxon>
        <taxon>Pseudomonadota</taxon>
        <taxon>Gammaproteobacteria</taxon>
        <taxon>Enterobacterales</taxon>
        <taxon>Enterobacteriaceae</taxon>
        <taxon>Lelliottia</taxon>
    </lineage>
</organism>
<name>A0ABX4ZVE4_9ENTR</name>
<proteinExistence type="predicted"/>